<dbReference type="SUPFAM" id="SSF54909">
    <property type="entry name" value="Dimeric alpha+beta barrel"/>
    <property type="match status" value="1"/>
</dbReference>
<dbReference type="GO" id="GO:0004497">
    <property type="term" value="F:monooxygenase activity"/>
    <property type="evidence" value="ECO:0007669"/>
    <property type="project" value="UniProtKB-KW"/>
</dbReference>
<dbReference type="Gene3D" id="3.30.70.100">
    <property type="match status" value="1"/>
</dbReference>
<comment type="caution">
    <text evidence="2">The sequence shown here is derived from an EMBL/GenBank/DDBJ whole genome shotgun (WGS) entry which is preliminary data.</text>
</comment>
<dbReference type="EMBL" id="JACHGH010000011">
    <property type="protein sequence ID" value="MBB6454690.1"/>
    <property type="molecule type" value="Genomic_DNA"/>
</dbReference>
<dbReference type="PANTHER" id="PTHR34474">
    <property type="entry name" value="SIGNAL TRANSDUCTION PROTEIN TRAP"/>
    <property type="match status" value="1"/>
</dbReference>
<dbReference type="PANTHER" id="PTHR34474:SF2">
    <property type="entry name" value="SIGNAL TRANSDUCTION PROTEIN TRAP"/>
    <property type="match status" value="1"/>
</dbReference>
<keyword evidence="2" id="KW-0503">Monooxygenase</keyword>
<dbReference type="Proteomes" id="UP000581688">
    <property type="component" value="Unassembled WGS sequence"/>
</dbReference>
<organism evidence="2 3">
    <name type="scientific">Salirhabdus euzebyi</name>
    <dbReference type="NCBI Taxonomy" id="394506"/>
    <lineage>
        <taxon>Bacteria</taxon>
        <taxon>Bacillati</taxon>
        <taxon>Bacillota</taxon>
        <taxon>Bacilli</taxon>
        <taxon>Bacillales</taxon>
        <taxon>Bacillaceae</taxon>
        <taxon>Salirhabdus</taxon>
    </lineage>
</organism>
<dbReference type="Pfam" id="PF03992">
    <property type="entry name" value="ABM"/>
    <property type="match status" value="1"/>
</dbReference>
<dbReference type="InterPro" id="IPR007138">
    <property type="entry name" value="ABM_dom"/>
</dbReference>
<proteinExistence type="predicted"/>
<dbReference type="RefSeq" id="WP_174497189.1">
    <property type="nucleotide sequence ID" value="NZ_CADDWK010000012.1"/>
</dbReference>
<dbReference type="InterPro" id="IPR011008">
    <property type="entry name" value="Dimeric_a/b-barrel"/>
</dbReference>
<evidence type="ECO:0000313" key="3">
    <source>
        <dbReference type="Proteomes" id="UP000581688"/>
    </source>
</evidence>
<name>A0A841Q8F7_9BACI</name>
<reference evidence="2 3" key="1">
    <citation type="submission" date="2020-08" db="EMBL/GenBank/DDBJ databases">
        <title>Genomic Encyclopedia of Type Strains, Phase IV (KMG-IV): sequencing the most valuable type-strain genomes for metagenomic binning, comparative biology and taxonomic classification.</title>
        <authorList>
            <person name="Goeker M."/>
        </authorList>
    </citation>
    <scope>NUCLEOTIDE SEQUENCE [LARGE SCALE GENOMIC DNA]</scope>
    <source>
        <strain evidence="2 3">DSM 19612</strain>
    </source>
</reference>
<dbReference type="InterPro" id="IPR050404">
    <property type="entry name" value="Heme-degrading_MO"/>
</dbReference>
<keyword evidence="3" id="KW-1185">Reference proteome</keyword>
<keyword evidence="2" id="KW-0560">Oxidoreductase</keyword>
<evidence type="ECO:0000313" key="2">
    <source>
        <dbReference type="EMBL" id="MBB6454690.1"/>
    </source>
</evidence>
<protein>
    <submittedName>
        <fullName evidence="2">Heme-degrading monooxygenase HmoA</fullName>
    </submittedName>
</protein>
<sequence length="167" mass="19134">MKVMMTNGTVDFLQKLQQKHPEANMLVMENANGGLAYYEGNNDDLFEEERVYETVDQVGELKPDGYVVMNNIPVTDEGRPIFEDRFKNRKGNIEGMPGFTALRILRPLQSSTYVVLTQWEDANSFQNWKSSQAFEQAHQNTDAHKRDRPSFSAGPAYVTQYNLVKPH</sequence>
<dbReference type="PROSITE" id="PS51725">
    <property type="entry name" value="ABM"/>
    <property type="match status" value="1"/>
</dbReference>
<accession>A0A841Q8F7</accession>
<feature type="domain" description="ABM" evidence="1">
    <location>
        <begin position="66"/>
        <end position="153"/>
    </location>
</feature>
<evidence type="ECO:0000259" key="1">
    <source>
        <dbReference type="PROSITE" id="PS51725"/>
    </source>
</evidence>
<gene>
    <name evidence="2" type="ORF">HNQ94_003179</name>
</gene>
<dbReference type="AlphaFoldDB" id="A0A841Q8F7"/>